<organism evidence="1 3">
    <name type="scientific">Clostridium neonatale</name>
    <dbReference type="NCBI Taxonomy" id="137838"/>
    <lineage>
        <taxon>Bacteria</taxon>
        <taxon>Bacillati</taxon>
        <taxon>Bacillota</taxon>
        <taxon>Clostridia</taxon>
        <taxon>Eubacteriales</taxon>
        <taxon>Clostridiaceae</taxon>
        <taxon>Clostridium</taxon>
    </lineage>
</organism>
<sequence>MNEGEIERLKFGFYQTLALKKLTILNINKFMNMEVNLKTALMIYKIMIQLENKIHYSGYSKIMFKYLLEYKIISDDEYEELYYFYDDTEDEEWTEEEWMAYTESYEQREQSLNYLLEKLCEKKGLNYYYENSMNIFIGKDINMDIFGEHQKVFRDDVVDYGEVANFEDMDEEELSDEYCDAFEDDLLCHVIENFELTQLQIELLNKYLHDTGYFTYPSQVYTKSGNTYIEISRNTMFESVGKTFIVNLLLVLEDLI</sequence>
<evidence type="ECO:0000313" key="3">
    <source>
        <dbReference type="Proteomes" id="UP000789738"/>
    </source>
</evidence>
<comment type="caution">
    <text evidence="1">The sequence shown here is derived from an EMBL/GenBank/DDBJ whole genome shotgun (WGS) entry which is preliminary data.</text>
</comment>
<accession>A0AA86JSK8</accession>
<dbReference type="EMBL" id="CAMTCP010000253">
    <property type="protein sequence ID" value="CAI3654671.1"/>
    <property type="molecule type" value="Genomic_DNA"/>
</dbReference>
<dbReference type="Proteomes" id="UP001189143">
    <property type="component" value="Unassembled WGS sequence"/>
</dbReference>
<proteinExistence type="predicted"/>
<reference evidence="2" key="2">
    <citation type="submission" date="2022-10" db="EMBL/GenBank/DDBJ databases">
        <authorList>
            <person name="Aires J."/>
            <person name="Mesa V."/>
        </authorList>
    </citation>
    <scope>NUCLEOTIDE SEQUENCE</scope>
    <source>
        <strain evidence="2">Clostridium neonatale JD116</strain>
    </source>
</reference>
<evidence type="ECO:0000313" key="1">
    <source>
        <dbReference type="EMBL" id="CAG9701603.1"/>
    </source>
</evidence>
<reference evidence="1" key="1">
    <citation type="submission" date="2021-10" db="EMBL/GenBank/DDBJ databases">
        <authorList>
            <person name="Mesa V."/>
        </authorList>
    </citation>
    <scope>NUCLEOTIDE SEQUENCE</scope>
    <source>
        <strain evidence="1">CC3_PB</strain>
    </source>
</reference>
<name>A0AA86JSK8_9CLOT</name>
<evidence type="ECO:0000313" key="2">
    <source>
        <dbReference type="EMBL" id="CAI3654671.1"/>
    </source>
</evidence>
<dbReference type="Proteomes" id="UP000789738">
    <property type="component" value="Unassembled WGS sequence"/>
</dbReference>
<dbReference type="RefSeq" id="WP_210885667.1">
    <property type="nucleotide sequence ID" value="NZ_CAKJVE010000001.1"/>
</dbReference>
<gene>
    <name evidence="2" type="ORF">CNEO2_540061</name>
    <name evidence="1" type="ORF">CNEO_10137</name>
</gene>
<dbReference type="EMBL" id="CAKJVE010000001">
    <property type="protein sequence ID" value="CAG9701603.1"/>
    <property type="molecule type" value="Genomic_DNA"/>
</dbReference>
<protein>
    <submittedName>
        <fullName evidence="1">Uncharacterized protein</fullName>
    </submittedName>
</protein>
<dbReference type="AlphaFoldDB" id="A0AA86JSK8"/>